<evidence type="ECO:0000313" key="12">
    <source>
        <dbReference type="EMBL" id="CAL2081620.1"/>
    </source>
</evidence>
<dbReference type="InterPro" id="IPR000531">
    <property type="entry name" value="Beta-barrel_TonB"/>
</dbReference>
<dbReference type="PROSITE" id="PS52016">
    <property type="entry name" value="TONB_DEPENDENT_REC_3"/>
    <property type="match status" value="1"/>
</dbReference>
<keyword evidence="4 8" id="KW-0812">Transmembrane</keyword>
<feature type="domain" description="TonB-dependent receptor plug" evidence="11">
    <location>
        <begin position="206"/>
        <end position="284"/>
    </location>
</feature>
<dbReference type="InterPro" id="IPR037066">
    <property type="entry name" value="Plug_dom_sf"/>
</dbReference>
<dbReference type="InterPro" id="IPR039426">
    <property type="entry name" value="TonB-dep_rcpt-like"/>
</dbReference>
<name>A0ABM9NWA2_9FLAO</name>
<dbReference type="SUPFAM" id="SSF56935">
    <property type="entry name" value="Porins"/>
    <property type="match status" value="1"/>
</dbReference>
<evidence type="ECO:0000256" key="7">
    <source>
        <dbReference type="ARBA" id="ARBA00023237"/>
    </source>
</evidence>
<gene>
    <name evidence="12" type="ORF">T190607A01A_11226</name>
</gene>
<dbReference type="InterPro" id="IPR036942">
    <property type="entry name" value="Beta-barrel_TonB_sf"/>
</dbReference>
<reference evidence="12 13" key="1">
    <citation type="submission" date="2024-05" db="EMBL/GenBank/DDBJ databases">
        <authorList>
            <person name="Duchaud E."/>
        </authorList>
    </citation>
    <scope>NUCLEOTIDE SEQUENCE [LARGE SCALE GENOMIC DNA]</scope>
    <source>
        <strain evidence="12">Ena-SAMPLE-TAB-13-05-2024-13:56:06:370-140302</strain>
    </source>
</reference>
<dbReference type="Pfam" id="PF13715">
    <property type="entry name" value="CarbopepD_reg_2"/>
    <property type="match status" value="1"/>
</dbReference>
<keyword evidence="7 8" id="KW-0998">Cell outer membrane</keyword>
<evidence type="ECO:0000313" key="13">
    <source>
        <dbReference type="Proteomes" id="UP001497416"/>
    </source>
</evidence>
<keyword evidence="13" id="KW-1185">Reference proteome</keyword>
<evidence type="ECO:0000256" key="1">
    <source>
        <dbReference type="ARBA" id="ARBA00004571"/>
    </source>
</evidence>
<protein>
    <submittedName>
        <fullName evidence="12">Plug domain-containing protein</fullName>
    </submittedName>
</protein>
<evidence type="ECO:0000259" key="11">
    <source>
        <dbReference type="Pfam" id="PF07715"/>
    </source>
</evidence>
<dbReference type="Pfam" id="PF07715">
    <property type="entry name" value="Plug"/>
    <property type="match status" value="1"/>
</dbReference>
<dbReference type="Gene3D" id="2.40.170.20">
    <property type="entry name" value="TonB-dependent receptor, beta-barrel domain"/>
    <property type="match status" value="1"/>
</dbReference>
<dbReference type="Gene3D" id="2.60.40.1120">
    <property type="entry name" value="Carboxypeptidase-like, regulatory domain"/>
    <property type="match status" value="1"/>
</dbReference>
<keyword evidence="3 8" id="KW-1134">Transmembrane beta strand</keyword>
<dbReference type="SUPFAM" id="SSF49464">
    <property type="entry name" value="Carboxypeptidase regulatory domain-like"/>
    <property type="match status" value="1"/>
</dbReference>
<dbReference type="EMBL" id="CAXIXY010000003">
    <property type="protein sequence ID" value="CAL2081620.1"/>
    <property type="molecule type" value="Genomic_DNA"/>
</dbReference>
<evidence type="ECO:0000256" key="3">
    <source>
        <dbReference type="ARBA" id="ARBA00022452"/>
    </source>
</evidence>
<dbReference type="Proteomes" id="UP001497416">
    <property type="component" value="Unassembled WGS sequence"/>
</dbReference>
<evidence type="ECO:0000256" key="8">
    <source>
        <dbReference type="PROSITE-ProRule" id="PRU01360"/>
    </source>
</evidence>
<feature type="domain" description="TonB-dependent receptor-like beta-barrel" evidence="10">
    <location>
        <begin position="369"/>
        <end position="797"/>
    </location>
</feature>
<dbReference type="InterPro" id="IPR012910">
    <property type="entry name" value="Plug_dom"/>
</dbReference>
<sequence length="845" mass="96670">MVNNIYSQTSKKGIPLKQILQKLEELHQIKFSYSDDVIKDKLITKVSYDDSLEDLLLKFEEQSGLIFKQATERYILVLEKKKPRPGVLCGYIKDIFSKETIEGVSVYIEEKKVGVFSDENGYFELKQAEKNDILIISYGGYKTIKKTVGSIDGNDCKTFEIEEYSSELDEVLINSYLVNGISKNKDGSIAIKPQQRDILPGLTEPDILQSVQLLPGVLSPNETSSGLHIRGGTPDQNLVLFDGIRIYNPAHFFGMISAFNPYIIEEVNVLSEGVGAQYGNHVSGVVDIRTKSKVAKEISAAFGSNLTHADAFLKMPLGKKASILVSGRRSLSDFFETSTFQSLAKKVFQNTVIDQNEKNDVDQVFDKNNRFYFQDFNTKLNLEIGENDQLMLHQLFVSNKLDYRFGLSDGSFLQTDQLDVKNIGLGANWMKQWDEKLSQETTVYYSDYDLNYSFIGGQNVDPVFSQSSLKKNSIKEFSFKTELKNQFRKNHQIGYGFELINNDVAYNLGRTYSFAPDSDYNIEEASSSTIYALYSNYIYENEDKFNIRIGLRNTYFSLEKLFFVTPRIYTQVKVFPNFWANFSYEKKQQNISQIIEFSTNDFGLENYVWSLSNKNEIPILKSDQFSSGLVFRKNDWMIDVNAYHKKIDGLTSLGQSVATNANIIANGSSTSKGINFLLKKRFNDYTSWISYSYGDTKFTFPQTNEGNPFSGNNDITHRLRWSHNYKVGNFDFSLGWVYRTGIPFTEVLERNNNGTQEFFFGDINGRRLESYQRLDFSSTYQFNISKNKKWKGKLGVSFLNIFDRSNKLQRSFFLTNGQNSNVVLGTTDTVSLGFTPNVMFRIIYN</sequence>
<evidence type="ECO:0000256" key="2">
    <source>
        <dbReference type="ARBA" id="ARBA00022448"/>
    </source>
</evidence>
<accession>A0ABM9NWA2</accession>
<dbReference type="Pfam" id="PF00593">
    <property type="entry name" value="TonB_dep_Rec_b-barrel"/>
    <property type="match status" value="1"/>
</dbReference>
<dbReference type="InterPro" id="IPR008969">
    <property type="entry name" value="CarboxyPept-like_regulatory"/>
</dbReference>
<dbReference type="Gene3D" id="2.170.130.10">
    <property type="entry name" value="TonB-dependent receptor, plug domain"/>
    <property type="match status" value="1"/>
</dbReference>
<evidence type="ECO:0000256" key="5">
    <source>
        <dbReference type="ARBA" id="ARBA00023077"/>
    </source>
</evidence>
<organism evidence="12 13">
    <name type="scientific">Tenacibaculum platacis</name>
    <dbReference type="NCBI Taxonomy" id="3137852"/>
    <lineage>
        <taxon>Bacteria</taxon>
        <taxon>Pseudomonadati</taxon>
        <taxon>Bacteroidota</taxon>
        <taxon>Flavobacteriia</taxon>
        <taxon>Flavobacteriales</taxon>
        <taxon>Flavobacteriaceae</taxon>
        <taxon>Tenacibaculum</taxon>
    </lineage>
</organism>
<comment type="caution">
    <text evidence="12">The sequence shown here is derived from an EMBL/GenBank/DDBJ whole genome shotgun (WGS) entry which is preliminary data.</text>
</comment>
<comment type="subcellular location">
    <subcellularLocation>
        <location evidence="1 8">Cell outer membrane</location>
        <topology evidence="1 8">Multi-pass membrane protein</topology>
    </subcellularLocation>
</comment>
<evidence type="ECO:0000259" key="10">
    <source>
        <dbReference type="Pfam" id="PF00593"/>
    </source>
</evidence>
<proteinExistence type="inferred from homology"/>
<comment type="similarity">
    <text evidence="8 9">Belongs to the TonB-dependent receptor family.</text>
</comment>
<keyword evidence="6 8" id="KW-0472">Membrane</keyword>
<evidence type="ECO:0000256" key="6">
    <source>
        <dbReference type="ARBA" id="ARBA00023136"/>
    </source>
</evidence>
<keyword evidence="5 9" id="KW-0798">TonB box</keyword>
<keyword evidence="2 8" id="KW-0813">Transport</keyword>
<evidence type="ECO:0000256" key="9">
    <source>
        <dbReference type="RuleBase" id="RU003357"/>
    </source>
</evidence>
<evidence type="ECO:0000256" key="4">
    <source>
        <dbReference type="ARBA" id="ARBA00022692"/>
    </source>
</evidence>